<dbReference type="Pfam" id="PF00970">
    <property type="entry name" value="FAD_binding_6"/>
    <property type="match status" value="1"/>
</dbReference>
<dbReference type="SUPFAM" id="SSF52343">
    <property type="entry name" value="Ferredoxin reductase-like, C-terminal NADP-linked domain"/>
    <property type="match status" value="1"/>
</dbReference>
<dbReference type="PRINTS" id="PR00371">
    <property type="entry name" value="FPNCR"/>
</dbReference>
<evidence type="ECO:0000256" key="8">
    <source>
        <dbReference type="ARBA" id="ARBA00023014"/>
    </source>
</evidence>
<feature type="domain" description="FAD-binding FR-type" evidence="9">
    <location>
        <begin position="1"/>
        <end position="102"/>
    </location>
</feature>
<proteinExistence type="predicted"/>
<dbReference type="AlphaFoldDB" id="A0A0F9ZS15"/>
<dbReference type="InterPro" id="IPR039261">
    <property type="entry name" value="FNR_nucleotide-bd"/>
</dbReference>
<accession>A0A0F9ZS15</accession>
<protein>
    <submittedName>
        <fullName evidence="10">Xylene monooxygenase electron transfer component-like protein</fullName>
    </submittedName>
</protein>
<dbReference type="PROSITE" id="PS51384">
    <property type="entry name" value="FAD_FR"/>
    <property type="match status" value="1"/>
</dbReference>
<keyword evidence="8" id="KW-0411">Iron-sulfur</keyword>
<comment type="caution">
    <text evidence="10">The sequence shown here is derived from an EMBL/GenBank/DDBJ whole genome shotgun (WGS) entry which is preliminary data.</text>
</comment>
<dbReference type="Gene3D" id="2.40.30.10">
    <property type="entry name" value="Translation factors"/>
    <property type="match status" value="1"/>
</dbReference>
<dbReference type="InterPro" id="IPR001433">
    <property type="entry name" value="OxRdtase_FAD/NAD-bd"/>
</dbReference>
<reference evidence="10 11" key="1">
    <citation type="journal article" date="2015" name="Nature">
        <title>rRNA introns, odd ribosomes, and small enigmatic genomes across a large radiation of phyla.</title>
        <authorList>
            <person name="Brown C.T."/>
            <person name="Hug L.A."/>
            <person name="Thomas B.C."/>
            <person name="Sharon I."/>
            <person name="Castelle C.J."/>
            <person name="Singh A."/>
            <person name="Wilkins M.J."/>
            <person name="Williams K.H."/>
            <person name="Banfield J.F."/>
        </authorList>
    </citation>
    <scope>NUCLEOTIDE SEQUENCE [LARGE SCALE GENOMIC DNA]</scope>
</reference>
<evidence type="ECO:0000259" key="9">
    <source>
        <dbReference type="PROSITE" id="PS51384"/>
    </source>
</evidence>
<evidence type="ECO:0000256" key="3">
    <source>
        <dbReference type="ARBA" id="ARBA00022714"/>
    </source>
</evidence>
<keyword evidence="6" id="KW-0560">Oxidoreductase</keyword>
<evidence type="ECO:0000256" key="7">
    <source>
        <dbReference type="ARBA" id="ARBA00023004"/>
    </source>
</evidence>
<dbReference type="PANTHER" id="PTHR47354">
    <property type="entry name" value="NADH OXIDOREDUCTASE HCR"/>
    <property type="match status" value="1"/>
</dbReference>
<keyword evidence="4" id="KW-0479">Metal-binding</keyword>
<dbReference type="EMBL" id="LBOZ01000006">
    <property type="protein sequence ID" value="KKP47004.1"/>
    <property type="molecule type" value="Genomic_DNA"/>
</dbReference>
<sequence length="231" mass="26336">MKLTLVKKIEEAKNTKSFYFKSDEKISWIPGQYIYITLSTLNYPDERGATRHFTISSSPTEGDLIQVTTRIREASGYKKTLDELSVGSVVEARGPMGSFVLTNHYSPITNHLFLAGGIGITPFRSMIKYNIDKGLNIPMYLIYSNSDSDFTFKKELDEWQKENKNIKVTYFNSSVSGHLDAQKLNILISDHFISSVFWVVGPNIFIDAMEEILEELKISNDQIKTEKFTGY</sequence>
<dbReference type="InterPro" id="IPR001709">
    <property type="entry name" value="Flavoprot_Pyr_Nucl_cyt_Rdtase"/>
</dbReference>
<dbReference type="Proteomes" id="UP000033995">
    <property type="component" value="Unassembled WGS sequence"/>
</dbReference>
<keyword evidence="3" id="KW-0001">2Fe-2S</keyword>
<dbReference type="InterPro" id="IPR050415">
    <property type="entry name" value="MRET"/>
</dbReference>
<evidence type="ECO:0000313" key="10">
    <source>
        <dbReference type="EMBL" id="KKP47004.1"/>
    </source>
</evidence>
<name>A0A0F9ZS15_9BACT</name>
<dbReference type="SUPFAM" id="SSF63380">
    <property type="entry name" value="Riboflavin synthase domain-like"/>
    <property type="match status" value="1"/>
</dbReference>
<evidence type="ECO:0000256" key="5">
    <source>
        <dbReference type="ARBA" id="ARBA00022827"/>
    </source>
</evidence>
<dbReference type="GO" id="GO:0004497">
    <property type="term" value="F:monooxygenase activity"/>
    <property type="evidence" value="ECO:0007669"/>
    <property type="project" value="UniProtKB-KW"/>
</dbReference>
<keyword evidence="2" id="KW-0285">Flavoprotein</keyword>
<gene>
    <name evidence="10" type="ORF">UR38_C0006G0007</name>
</gene>
<organism evidence="10 11">
    <name type="scientific">Candidatus Woesebacteria bacterium GW2011_GWA2_33_28</name>
    <dbReference type="NCBI Taxonomy" id="1618561"/>
    <lineage>
        <taxon>Bacteria</taxon>
        <taxon>Candidatus Woeseibacteriota</taxon>
    </lineage>
</organism>
<evidence type="ECO:0000256" key="2">
    <source>
        <dbReference type="ARBA" id="ARBA00022630"/>
    </source>
</evidence>
<evidence type="ECO:0000256" key="4">
    <source>
        <dbReference type="ARBA" id="ARBA00022723"/>
    </source>
</evidence>
<keyword evidence="5" id="KW-0274">FAD</keyword>
<comment type="cofactor">
    <cofactor evidence="1">
        <name>FAD</name>
        <dbReference type="ChEBI" id="CHEBI:57692"/>
    </cofactor>
</comment>
<evidence type="ECO:0000313" key="11">
    <source>
        <dbReference type="Proteomes" id="UP000033995"/>
    </source>
</evidence>
<dbReference type="Pfam" id="PF00175">
    <property type="entry name" value="NAD_binding_1"/>
    <property type="match status" value="1"/>
</dbReference>
<dbReference type="GO" id="GO:0051537">
    <property type="term" value="F:2 iron, 2 sulfur cluster binding"/>
    <property type="evidence" value="ECO:0007669"/>
    <property type="project" value="UniProtKB-KW"/>
</dbReference>
<dbReference type="InterPro" id="IPR017938">
    <property type="entry name" value="Riboflavin_synthase-like_b-brl"/>
</dbReference>
<dbReference type="InterPro" id="IPR008333">
    <property type="entry name" value="Cbr1-like_FAD-bd_dom"/>
</dbReference>
<dbReference type="PANTHER" id="PTHR47354:SF6">
    <property type="entry name" value="NADH OXIDOREDUCTASE HCR"/>
    <property type="match status" value="1"/>
</dbReference>
<keyword evidence="7" id="KW-0408">Iron</keyword>
<dbReference type="PRINTS" id="PR00406">
    <property type="entry name" value="CYTB5RDTASE"/>
</dbReference>
<evidence type="ECO:0000256" key="1">
    <source>
        <dbReference type="ARBA" id="ARBA00001974"/>
    </source>
</evidence>
<keyword evidence="10" id="KW-0503">Monooxygenase</keyword>
<dbReference type="InterPro" id="IPR017927">
    <property type="entry name" value="FAD-bd_FR_type"/>
</dbReference>
<dbReference type="Gene3D" id="3.40.50.80">
    <property type="entry name" value="Nucleotide-binding domain of ferredoxin-NADP reductase (FNR) module"/>
    <property type="match status" value="1"/>
</dbReference>
<dbReference type="GO" id="GO:0046872">
    <property type="term" value="F:metal ion binding"/>
    <property type="evidence" value="ECO:0007669"/>
    <property type="project" value="UniProtKB-KW"/>
</dbReference>
<evidence type="ECO:0000256" key="6">
    <source>
        <dbReference type="ARBA" id="ARBA00023002"/>
    </source>
</evidence>
<dbReference type="CDD" id="cd00322">
    <property type="entry name" value="FNR_like"/>
    <property type="match status" value="1"/>
</dbReference>